<evidence type="ECO:0000256" key="8">
    <source>
        <dbReference type="ARBA" id="ARBA00023098"/>
    </source>
</evidence>
<evidence type="ECO:0000256" key="10">
    <source>
        <dbReference type="ARBA" id="ARBA00023209"/>
    </source>
</evidence>
<keyword evidence="8" id="KW-0443">Lipid metabolism</keyword>
<comment type="pathway">
    <text evidence="2">Lipid metabolism.</text>
</comment>
<dbReference type="InterPro" id="IPR045252">
    <property type="entry name" value="LPCAT1-like"/>
</dbReference>
<keyword evidence="6 14" id="KW-0812">Transmembrane</keyword>
<accession>A0A9W7B7U6</accession>
<feature type="transmembrane region" description="Helical" evidence="14">
    <location>
        <begin position="32"/>
        <end position="65"/>
    </location>
</feature>
<dbReference type="SMART" id="SM00563">
    <property type="entry name" value="PlsC"/>
    <property type="match status" value="1"/>
</dbReference>
<keyword evidence="11" id="KW-1208">Phospholipid metabolism</keyword>
<evidence type="ECO:0000313" key="17">
    <source>
        <dbReference type="Proteomes" id="UP001165085"/>
    </source>
</evidence>
<evidence type="ECO:0000256" key="9">
    <source>
        <dbReference type="ARBA" id="ARBA00023136"/>
    </source>
</evidence>
<evidence type="ECO:0000256" key="7">
    <source>
        <dbReference type="ARBA" id="ARBA00022989"/>
    </source>
</evidence>
<evidence type="ECO:0000259" key="15">
    <source>
        <dbReference type="SMART" id="SM00563"/>
    </source>
</evidence>
<evidence type="ECO:0000256" key="12">
    <source>
        <dbReference type="ARBA" id="ARBA00023315"/>
    </source>
</evidence>
<dbReference type="InterPro" id="IPR002123">
    <property type="entry name" value="Plipid/glycerol_acylTrfase"/>
</dbReference>
<evidence type="ECO:0000256" key="1">
    <source>
        <dbReference type="ARBA" id="ARBA00004370"/>
    </source>
</evidence>
<dbReference type="CDD" id="cd07991">
    <property type="entry name" value="LPLAT_LPCAT1-like"/>
    <property type="match status" value="1"/>
</dbReference>
<dbReference type="GO" id="GO:0008374">
    <property type="term" value="F:O-acyltransferase activity"/>
    <property type="evidence" value="ECO:0007669"/>
    <property type="project" value="InterPro"/>
</dbReference>
<evidence type="ECO:0000256" key="11">
    <source>
        <dbReference type="ARBA" id="ARBA00023264"/>
    </source>
</evidence>
<dbReference type="Pfam" id="PF01553">
    <property type="entry name" value="Acyltransferase"/>
    <property type="match status" value="1"/>
</dbReference>
<keyword evidence="4" id="KW-0444">Lipid biosynthesis</keyword>
<organism evidence="16 17">
    <name type="scientific">Triparma strigata</name>
    <dbReference type="NCBI Taxonomy" id="1606541"/>
    <lineage>
        <taxon>Eukaryota</taxon>
        <taxon>Sar</taxon>
        <taxon>Stramenopiles</taxon>
        <taxon>Ochrophyta</taxon>
        <taxon>Bolidophyceae</taxon>
        <taxon>Parmales</taxon>
        <taxon>Triparmaceae</taxon>
        <taxon>Triparma</taxon>
    </lineage>
</organism>
<evidence type="ECO:0000313" key="16">
    <source>
        <dbReference type="EMBL" id="GMH85437.1"/>
    </source>
</evidence>
<keyword evidence="5" id="KW-0808">Transferase</keyword>
<keyword evidence="7 14" id="KW-1133">Transmembrane helix</keyword>
<dbReference type="Proteomes" id="UP001165085">
    <property type="component" value="Unassembled WGS sequence"/>
</dbReference>
<feature type="domain" description="Phospholipid/glycerol acyltransferase" evidence="15">
    <location>
        <begin position="113"/>
        <end position="222"/>
    </location>
</feature>
<name>A0A9W7B7U6_9STRA</name>
<dbReference type="AlphaFoldDB" id="A0A9W7B7U6"/>
<dbReference type="OrthoDB" id="272512at2759"/>
<comment type="subcellular location">
    <subcellularLocation>
        <location evidence="1">Membrane</location>
    </subcellularLocation>
</comment>
<evidence type="ECO:0000256" key="13">
    <source>
        <dbReference type="SAM" id="MobiDB-lite"/>
    </source>
</evidence>
<dbReference type="GO" id="GO:0008654">
    <property type="term" value="P:phospholipid biosynthetic process"/>
    <property type="evidence" value="ECO:0007669"/>
    <property type="project" value="UniProtKB-KW"/>
</dbReference>
<evidence type="ECO:0000256" key="4">
    <source>
        <dbReference type="ARBA" id="ARBA00022516"/>
    </source>
</evidence>
<dbReference type="PANTHER" id="PTHR23063:SF52">
    <property type="entry name" value="LYSOPHOSPHATIDYLCHOLINE ACYLTRANSFERASE"/>
    <property type="match status" value="1"/>
</dbReference>
<feature type="transmembrane region" description="Helical" evidence="14">
    <location>
        <begin position="77"/>
        <end position="99"/>
    </location>
</feature>
<evidence type="ECO:0000256" key="2">
    <source>
        <dbReference type="ARBA" id="ARBA00005189"/>
    </source>
</evidence>
<evidence type="ECO:0000256" key="5">
    <source>
        <dbReference type="ARBA" id="ARBA00022679"/>
    </source>
</evidence>
<dbReference type="SUPFAM" id="SSF69593">
    <property type="entry name" value="Glycerol-3-phosphate (1)-acyltransferase"/>
    <property type="match status" value="1"/>
</dbReference>
<dbReference type="GO" id="GO:0016020">
    <property type="term" value="C:membrane"/>
    <property type="evidence" value="ECO:0007669"/>
    <property type="project" value="UniProtKB-SubCell"/>
</dbReference>
<comment type="similarity">
    <text evidence="3">Belongs to the 1-acyl-sn-glycerol-3-phosphate acyltransferase family.</text>
</comment>
<evidence type="ECO:0000256" key="3">
    <source>
        <dbReference type="ARBA" id="ARBA00008655"/>
    </source>
</evidence>
<keyword evidence="12" id="KW-0012">Acyltransferase</keyword>
<protein>
    <recommendedName>
        <fullName evidence="15">Phospholipid/glycerol acyltransferase domain-containing protein</fullName>
    </recommendedName>
</protein>
<sequence length="335" mass="36950">MSKPSHVMGTYASSDKGVFGREPLTPFGTVKMYLGFAIIVPIRLALLIPFHLIMCLLITVCLVGVGPDGAVGCRKYIFEMLGYVWQRGNLFLMGFYWILSKGKFALPENGESYVVIGNHCGWMEVGFIFANYCPSFVGKSSLKSIPIFGSIAVACNTIFIDRLAKNRGGVTGQIVDRLTKTQGSKVGMFPEGTTSNGTSIVSFRSGAFVAGVPVVPCVFKYPYRHFDLAFSSVSLKFHILGTLAQLVNFMEVEYLPVYYPSDAEKADPKLYAANVKKAMEEASGLIDSSATYEDKIQWEDSVGYENKEMARKRAMEKKKEEKAGGEEAEMIENKV</sequence>
<comment type="caution">
    <text evidence="16">The sequence shown here is derived from an EMBL/GenBank/DDBJ whole genome shotgun (WGS) entry which is preliminary data.</text>
</comment>
<reference evidence="17" key="1">
    <citation type="journal article" date="2023" name="Commun. Biol.">
        <title>Genome analysis of Parmales, the sister group of diatoms, reveals the evolutionary specialization of diatoms from phago-mixotrophs to photoautotrophs.</title>
        <authorList>
            <person name="Ban H."/>
            <person name="Sato S."/>
            <person name="Yoshikawa S."/>
            <person name="Yamada K."/>
            <person name="Nakamura Y."/>
            <person name="Ichinomiya M."/>
            <person name="Sato N."/>
            <person name="Blanc-Mathieu R."/>
            <person name="Endo H."/>
            <person name="Kuwata A."/>
            <person name="Ogata H."/>
        </authorList>
    </citation>
    <scope>NUCLEOTIDE SEQUENCE [LARGE SCALE GENOMIC DNA]</scope>
    <source>
        <strain evidence="17">NIES 3701</strain>
    </source>
</reference>
<dbReference type="EMBL" id="BRXY01000303">
    <property type="protein sequence ID" value="GMH85437.1"/>
    <property type="molecule type" value="Genomic_DNA"/>
</dbReference>
<keyword evidence="9 14" id="KW-0472">Membrane</keyword>
<keyword evidence="10" id="KW-0594">Phospholipid biosynthesis</keyword>
<evidence type="ECO:0000256" key="6">
    <source>
        <dbReference type="ARBA" id="ARBA00022692"/>
    </source>
</evidence>
<keyword evidence="17" id="KW-1185">Reference proteome</keyword>
<dbReference type="PANTHER" id="PTHR23063">
    <property type="entry name" value="PHOSPHOLIPID ACYLTRANSFERASE"/>
    <property type="match status" value="1"/>
</dbReference>
<feature type="region of interest" description="Disordered" evidence="13">
    <location>
        <begin position="314"/>
        <end position="335"/>
    </location>
</feature>
<gene>
    <name evidence="16" type="ORF">TrST_g496</name>
</gene>
<proteinExistence type="inferred from homology"/>
<evidence type="ECO:0000256" key="14">
    <source>
        <dbReference type="SAM" id="Phobius"/>
    </source>
</evidence>